<organism evidence="1 2">
    <name type="scientific">Anthostomella pinea</name>
    <dbReference type="NCBI Taxonomy" id="933095"/>
    <lineage>
        <taxon>Eukaryota</taxon>
        <taxon>Fungi</taxon>
        <taxon>Dikarya</taxon>
        <taxon>Ascomycota</taxon>
        <taxon>Pezizomycotina</taxon>
        <taxon>Sordariomycetes</taxon>
        <taxon>Xylariomycetidae</taxon>
        <taxon>Xylariales</taxon>
        <taxon>Xylariaceae</taxon>
        <taxon>Anthostomella</taxon>
    </lineage>
</organism>
<protein>
    <submittedName>
        <fullName evidence="1">Uu.00g009930.m01.CDS01</fullName>
    </submittedName>
</protein>
<dbReference type="Proteomes" id="UP001295740">
    <property type="component" value="Unassembled WGS sequence"/>
</dbReference>
<gene>
    <name evidence="1" type="ORF">KHLLAP_LOCUS13342</name>
</gene>
<sequence>MKLHDSALCEKLVTRHLALPLSRLAVPIGALNMLSTKRIDLYDSKRQLLSPIIQARLAWSEKAQQGLLEDTTFADGWGEKQWQTLIRAQAKLRILLQDRSGSARSDGGEDGDAHLEKR</sequence>
<keyword evidence="2" id="KW-1185">Reference proteome</keyword>
<dbReference type="AlphaFoldDB" id="A0AAI8YPW9"/>
<accession>A0AAI8YPW9</accession>
<comment type="caution">
    <text evidence="1">The sequence shown here is derived from an EMBL/GenBank/DDBJ whole genome shotgun (WGS) entry which is preliminary data.</text>
</comment>
<name>A0AAI8YPW9_9PEZI</name>
<evidence type="ECO:0000313" key="1">
    <source>
        <dbReference type="EMBL" id="CAJ2512874.1"/>
    </source>
</evidence>
<dbReference type="EMBL" id="CAUWAG010000020">
    <property type="protein sequence ID" value="CAJ2512874.1"/>
    <property type="molecule type" value="Genomic_DNA"/>
</dbReference>
<evidence type="ECO:0000313" key="2">
    <source>
        <dbReference type="Proteomes" id="UP001295740"/>
    </source>
</evidence>
<reference evidence="1" key="1">
    <citation type="submission" date="2023-10" db="EMBL/GenBank/DDBJ databases">
        <authorList>
            <person name="Hackl T."/>
        </authorList>
    </citation>
    <scope>NUCLEOTIDE SEQUENCE</scope>
</reference>
<proteinExistence type="predicted"/>